<feature type="compositionally biased region" description="Basic and acidic residues" evidence="5">
    <location>
        <begin position="724"/>
        <end position="738"/>
    </location>
</feature>
<name>A0A9W7TFI0_TRIRA</name>
<keyword evidence="8" id="KW-1185">Reference proteome</keyword>
<keyword evidence="3" id="KW-0597">Phosphoprotein</keyword>
<accession>A0A9W7TFI0</accession>
<organism evidence="7 8">
    <name type="scientific">Triplophysa rosa</name>
    <name type="common">Cave loach</name>
    <dbReference type="NCBI Taxonomy" id="992332"/>
    <lineage>
        <taxon>Eukaryota</taxon>
        <taxon>Metazoa</taxon>
        <taxon>Chordata</taxon>
        <taxon>Craniata</taxon>
        <taxon>Vertebrata</taxon>
        <taxon>Euteleostomi</taxon>
        <taxon>Actinopterygii</taxon>
        <taxon>Neopterygii</taxon>
        <taxon>Teleostei</taxon>
        <taxon>Ostariophysi</taxon>
        <taxon>Cypriniformes</taxon>
        <taxon>Nemacheilidae</taxon>
        <taxon>Triplophysa</taxon>
    </lineage>
</organism>
<feature type="region of interest" description="Disordered" evidence="5">
    <location>
        <begin position="492"/>
        <end position="624"/>
    </location>
</feature>
<evidence type="ECO:0000256" key="2">
    <source>
        <dbReference type="ARBA" id="ARBA00007354"/>
    </source>
</evidence>
<sequence>MTTYLKKLTLSRPWSGRGNCLHGNGLVLSSTWKLADLSNYNVHFACNKCLFTVVSLHILSIVICTDHQSLEVLFFAMLYLYCCVPFLSVSRRCGSRRAHSFTFCSSEPTHLMSFATIFGDHFSAGIYDSCLCACVSVCVLVCVRVCVRTCLCTRVCVRVNLCAFVRAYLCACVRAYLCVCERVRVCVCERVHPCVYLRATGTSESKPYKSLNDLAPAYLRNSILVLFLKYRNGALTQTHPTVKTGSAHMEDRNVLRRMERERRNQEVQQQEETRYDRIAPLFSEPYKMNKSDELSSRIQMMLGNFEDGSDVGLRELGSLFPFSDSTQPSHLQNSWGRTDGSTAAREASVQQSENLPLLSPPAEPLSPLQPSDVDDPSPEARRADPSQMEAPPLALTLPLNLHHKPGLLNPKKPTAYVRPMDGQDQMTSGSPDLKTSPETYEHLLDPKNSGSPKRPLERPPQSVDIGRHEAQRVDNILKEPHAFLTHQDLELSDTVPDHQGGSSISSDSDSSSSDSEIISAHVTSRTPHTQNPESLCHDIRPDSHDSPGRTEAEDQQSRSRNPTHADTEANHAQTVKSTRALDSTCLENSQHNKNTSTCRAKENGKKTDERRARDPSVCSTKHTDQEFTWRPLLVKIELKLLSRIPQEPGTATERPDPQKIPRHKRPAERDGTSQMKKRRTDKEERRSFSSQNTTSQSEVTKSCSSMKKRKQQKPIPPDSQQQKAEAHGKKTYKSHDVPATKPRTLLRLDHRQRSVEDHMREAKKLKHKADATMDKMSKALSYLEAALSFVESGVAMESDTQMPRSAYTMFSETLELIRFILILKNYTDPTAAAHERDFLVLW</sequence>
<proteinExistence type="inferred from homology"/>
<evidence type="ECO:0000313" key="7">
    <source>
        <dbReference type="EMBL" id="KAI7795989.1"/>
    </source>
</evidence>
<dbReference type="Gene3D" id="6.10.250.2670">
    <property type="match status" value="1"/>
</dbReference>
<feature type="domain" description="AF4/FMR2 C-terminal homology" evidence="6">
    <location>
        <begin position="741"/>
        <end position="841"/>
    </location>
</feature>
<evidence type="ECO:0000256" key="4">
    <source>
        <dbReference type="ARBA" id="ARBA00023242"/>
    </source>
</evidence>
<keyword evidence="4" id="KW-0539">Nucleus</keyword>
<dbReference type="GO" id="GO:0003677">
    <property type="term" value="F:DNA binding"/>
    <property type="evidence" value="ECO:0007669"/>
    <property type="project" value="UniProtKB-KW"/>
</dbReference>
<feature type="region of interest" description="Disordered" evidence="5">
    <location>
        <begin position="645"/>
        <end position="745"/>
    </location>
</feature>
<dbReference type="EMBL" id="JAFHDT010000019">
    <property type="protein sequence ID" value="KAI7795989.1"/>
    <property type="molecule type" value="Genomic_DNA"/>
</dbReference>
<dbReference type="GO" id="GO:0032783">
    <property type="term" value="C:super elongation complex"/>
    <property type="evidence" value="ECO:0007669"/>
    <property type="project" value="TreeGrafter"/>
</dbReference>
<dbReference type="Pfam" id="PF05110">
    <property type="entry name" value="AF-4"/>
    <property type="match status" value="2"/>
</dbReference>
<feature type="region of interest" description="Disordered" evidence="5">
    <location>
        <begin position="407"/>
        <end position="467"/>
    </location>
</feature>
<gene>
    <name evidence="7" type="ORF">IRJ41_011325</name>
</gene>
<feature type="compositionally biased region" description="Polar residues" evidence="5">
    <location>
        <begin position="521"/>
        <end position="533"/>
    </location>
</feature>
<comment type="caution">
    <text evidence="7">The sequence shown here is derived from an EMBL/GenBank/DDBJ whole genome shotgun (WGS) entry which is preliminary data.</text>
</comment>
<dbReference type="GO" id="GO:0010468">
    <property type="term" value="P:regulation of gene expression"/>
    <property type="evidence" value="ECO:0007669"/>
    <property type="project" value="InterPro"/>
</dbReference>
<dbReference type="GO" id="GO:0007366">
    <property type="term" value="P:periodic partitioning by pair rule gene"/>
    <property type="evidence" value="ECO:0007669"/>
    <property type="project" value="UniProtKB-KW"/>
</dbReference>
<evidence type="ECO:0000313" key="8">
    <source>
        <dbReference type="Proteomes" id="UP001059041"/>
    </source>
</evidence>
<dbReference type="Pfam" id="PF18876">
    <property type="entry name" value="AFF4_CHD"/>
    <property type="match status" value="1"/>
</dbReference>
<comment type="similarity">
    <text evidence="2">Belongs to the AF4 family.</text>
</comment>
<feature type="compositionally biased region" description="Low complexity" evidence="5">
    <location>
        <begin position="502"/>
        <end position="519"/>
    </location>
</feature>
<feature type="region of interest" description="Disordered" evidence="5">
    <location>
        <begin position="323"/>
        <end position="388"/>
    </location>
</feature>
<feature type="compositionally biased region" description="Polar residues" evidence="5">
    <location>
        <begin position="688"/>
        <end position="705"/>
    </location>
</feature>
<dbReference type="InterPro" id="IPR007797">
    <property type="entry name" value="AF4/FMR2"/>
</dbReference>
<feature type="compositionally biased region" description="Basic and acidic residues" evidence="5">
    <location>
        <begin position="599"/>
        <end position="614"/>
    </location>
</feature>
<dbReference type="Proteomes" id="UP001059041">
    <property type="component" value="Linkage Group LG19"/>
</dbReference>
<dbReference type="Pfam" id="PF18875">
    <property type="entry name" value="AF4_int"/>
    <property type="match status" value="1"/>
</dbReference>
<protein>
    <submittedName>
        <fullName evidence="7">AF4/FMR2 family member 1-like</fullName>
    </submittedName>
</protein>
<evidence type="ECO:0000256" key="3">
    <source>
        <dbReference type="ARBA" id="ARBA00022553"/>
    </source>
</evidence>
<dbReference type="AlphaFoldDB" id="A0A9W7TFI0"/>
<feature type="compositionally biased region" description="Polar residues" evidence="5">
    <location>
        <begin position="323"/>
        <end position="341"/>
    </location>
</feature>
<feature type="compositionally biased region" description="Polar residues" evidence="5">
    <location>
        <begin position="570"/>
        <end position="598"/>
    </location>
</feature>
<reference evidence="7" key="1">
    <citation type="submission" date="2021-02" db="EMBL/GenBank/DDBJ databases">
        <title>Comparative genomics reveals that relaxation of natural selection precedes convergent phenotypic evolution of cavefish.</title>
        <authorList>
            <person name="Peng Z."/>
        </authorList>
    </citation>
    <scope>NUCLEOTIDE SEQUENCE</scope>
    <source>
        <tissue evidence="7">Muscle</tissue>
    </source>
</reference>
<dbReference type="PANTHER" id="PTHR10528:SF6">
    <property type="entry name" value="AF4_FMR2 FAMILY MEMBER 1"/>
    <property type="match status" value="1"/>
</dbReference>
<dbReference type="InterPro" id="IPR043640">
    <property type="entry name" value="AF4/FMR2_CHD"/>
</dbReference>
<evidence type="ECO:0000259" key="6">
    <source>
        <dbReference type="Pfam" id="PF18876"/>
    </source>
</evidence>
<dbReference type="PANTHER" id="PTHR10528">
    <property type="entry name" value="AF4/FMR2 FAMILY MEMBER"/>
    <property type="match status" value="1"/>
</dbReference>
<dbReference type="InterPro" id="IPR043639">
    <property type="entry name" value="AF4_int"/>
</dbReference>
<comment type="subcellular location">
    <subcellularLocation>
        <location evidence="1">Nucleus</location>
    </subcellularLocation>
</comment>
<evidence type="ECO:0000256" key="5">
    <source>
        <dbReference type="SAM" id="MobiDB-lite"/>
    </source>
</evidence>
<evidence type="ECO:0000256" key="1">
    <source>
        <dbReference type="ARBA" id="ARBA00004123"/>
    </source>
</evidence>
<feature type="compositionally biased region" description="Basic and acidic residues" evidence="5">
    <location>
        <begin position="535"/>
        <end position="569"/>
    </location>
</feature>